<dbReference type="SMART" id="SM00431">
    <property type="entry name" value="SCAN"/>
    <property type="match status" value="1"/>
</dbReference>
<dbReference type="InterPro" id="IPR036236">
    <property type="entry name" value="Znf_C2H2_sf"/>
</dbReference>
<dbReference type="PANTHER" id="PTHR14003">
    <property type="entry name" value="TRANSCRIPTIONAL REPRESSOR PROTEIN YY"/>
    <property type="match status" value="1"/>
</dbReference>
<evidence type="ECO:0000256" key="1">
    <source>
        <dbReference type="ARBA" id="ARBA00022723"/>
    </source>
</evidence>
<keyword evidence="4" id="KW-0862">Zinc</keyword>
<dbReference type="SUPFAM" id="SSF47353">
    <property type="entry name" value="Retrovirus capsid dimerization domain-like"/>
    <property type="match status" value="1"/>
</dbReference>
<dbReference type="SMART" id="SM00355">
    <property type="entry name" value="ZnF_C2H2"/>
    <property type="match status" value="5"/>
</dbReference>
<dbReference type="InterPro" id="IPR003309">
    <property type="entry name" value="SCAN_dom"/>
</dbReference>
<evidence type="ECO:0000256" key="6">
    <source>
        <dbReference type="ARBA" id="ARBA00023163"/>
    </source>
</evidence>
<feature type="domain" description="C2H2-type" evidence="9">
    <location>
        <begin position="275"/>
        <end position="302"/>
    </location>
</feature>
<feature type="domain" description="C2H2-type" evidence="9">
    <location>
        <begin position="387"/>
        <end position="414"/>
    </location>
</feature>
<dbReference type="InterPro" id="IPR001909">
    <property type="entry name" value="KRAB"/>
</dbReference>
<gene>
    <name evidence="13" type="primary">LOC117658016</name>
</gene>
<organism evidence="12 13">
    <name type="scientific">Pantherophis guttatus</name>
    <name type="common">Corn snake</name>
    <name type="synonym">Elaphe guttata</name>
    <dbReference type="NCBI Taxonomy" id="94885"/>
    <lineage>
        <taxon>Eukaryota</taxon>
        <taxon>Metazoa</taxon>
        <taxon>Chordata</taxon>
        <taxon>Craniata</taxon>
        <taxon>Vertebrata</taxon>
        <taxon>Euteleostomi</taxon>
        <taxon>Lepidosauria</taxon>
        <taxon>Squamata</taxon>
        <taxon>Bifurcata</taxon>
        <taxon>Unidentata</taxon>
        <taxon>Episquamata</taxon>
        <taxon>Toxicofera</taxon>
        <taxon>Serpentes</taxon>
        <taxon>Colubroidea</taxon>
        <taxon>Colubridae</taxon>
        <taxon>Colubrinae</taxon>
        <taxon>Pantherophis</taxon>
    </lineage>
</organism>
<dbReference type="PROSITE" id="PS50804">
    <property type="entry name" value="SCAN_BOX"/>
    <property type="match status" value="1"/>
</dbReference>
<dbReference type="PROSITE" id="PS00028">
    <property type="entry name" value="ZINC_FINGER_C2H2_1"/>
    <property type="match status" value="5"/>
</dbReference>
<evidence type="ECO:0000256" key="4">
    <source>
        <dbReference type="ARBA" id="ARBA00022833"/>
    </source>
</evidence>
<dbReference type="CDD" id="cd07765">
    <property type="entry name" value="KRAB_A-box"/>
    <property type="match status" value="1"/>
</dbReference>
<feature type="domain" description="C2H2-type" evidence="9">
    <location>
        <begin position="303"/>
        <end position="330"/>
    </location>
</feature>
<dbReference type="Pfam" id="PF02023">
    <property type="entry name" value="SCAN"/>
    <property type="match status" value="1"/>
</dbReference>
<dbReference type="Pfam" id="PF01352">
    <property type="entry name" value="KRAB"/>
    <property type="match status" value="1"/>
</dbReference>
<dbReference type="SUPFAM" id="SSF57667">
    <property type="entry name" value="beta-beta-alpha zinc fingers"/>
    <property type="match status" value="4"/>
</dbReference>
<evidence type="ECO:0000256" key="8">
    <source>
        <dbReference type="PROSITE-ProRule" id="PRU00042"/>
    </source>
</evidence>
<dbReference type="InterPro" id="IPR013087">
    <property type="entry name" value="Znf_C2H2_type"/>
</dbReference>
<evidence type="ECO:0000256" key="2">
    <source>
        <dbReference type="ARBA" id="ARBA00022737"/>
    </source>
</evidence>
<dbReference type="GeneID" id="117658016"/>
<evidence type="ECO:0000259" key="9">
    <source>
        <dbReference type="PROSITE" id="PS50157"/>
    </source>
</evidence>
<keyword evidence="6" id="KW-0804">Transcription</keyword>
<name>A0ABM3ZM62_PANGU</name>
<feature type="domain" description="SCAN box" evidence="10">
    <location>
        <begin position="25"/>
        <end position="101"/>
    </location>
</feature>
<evidence type="ECO:0000259" key="10">
    <source>
        <dbReference type="PROSITE" id="PS50804"/>
    </source>
</evidence>
<dbReference type="Gene3D" id="3.30.160.60">
    <property type="entry name" value="Classic Zinc Finger"/>
    <property type="match status" value="6"/>
</dbReference>
<evidence type="ECO:0000313" key="13">
    <source>
        <dbReference type="RefSeq" id="XP_060549459.1"/>
    </source>
</evidence>
<dbReference type="PROSITE" id="PS50805">
    <property type="entry name" value="KRAB"/>
    <property type="match status" value="1"/>
</dbReference>
<protein>
    <submittedName>
        <fullName evidence="13">Zinc finger protein with KRAB and SCAN domains 8-like</fullName>
    </submittedName>
</protein>
<evidence type="ECO:0000259" key="11">
    <source>
        <dbReference type="PROSITE" id="PS50805"/>
    </source>
</evidence>
<feature type="domain" description="C2H2-type" evidence="9">
    <location>
        <begin position="331"/>
        <end position="358"/>
    </location>
</feature>
<dbReference type="SUPFAM" id="SSF109640">
    <property type="entry name" value="KRAB domain (Kruppel-associated box)"/>
    <property type="match status" value="1"/>
</dbReference>
<keyword evidence="3 8" id="KW-0863">Zinc-finger</keyword>
<feature type="domain" description="C2H2-type" evidence="9">
    <location>
        <begin position="359"/>
        <end position="386"/>
    </location>
</feature>
<feature type="domain" description="KRAB" evidence="11">
    <location>
        <begin position="160"/>
        <end position="232"/>
    </location>
</feature>
<keyword evidence="5" id="KW-0805">Transcription regulation</keyword>
<evidence type="ECO:0000256" key="3">
    <source>
        <dbReference type="ARBA" id="ARBA00022771"/>
    </source>
</evidence>
<accession>A0ABM3ZM62</accession>
<dbReference type="PROSITE" id="PS50157">
    <property type="entry name" value="ZINC_FINGER_C2H2_2"/>
    <property type="match status" value="5"/>
</dbReference>
<keyword evidence="12" id="KW-1185">Reference proteome</keyword>
<dbReference type="Pfam" id="PF00096">
    <property type="entry name" value="zf-C2H2"/>
    <property type="match status" value="4"/>
</dbReference>
<dbReference type="PANTHER" id="PTHR14003:SF23">
    <property type="entry name" value="ZINC FINGER PROTEIN 143"/>
    <property type="match status" value="1"/>
</dbReference>
<dbReference type="InterPro" id="IPR038269">
    <property type="entry name" value="SCAN_sf"/>
</dbReference>
<proteinExistence type="predicted"/>
<dbReference type="Gene3D" id="6.10.140.140">
    <property type="match status" value="1"/>
</dbReference>
<keyword evidence="1" id="KW-0479">Metal-binding</keyword>
<evidence type="ECO:0000256" key="5">
    <source>
        <dbReference type="ARBA" id="ARBA00023015"/>
    </source>
</evidence>
<sequence>MEARRSPLQAGSGLPEELRSPEVERWRFRSCVSREAEGPRALCSRLYGLCRGWLRPERSSKAEMLDLVVLEQLLALLPPELAGWLRECAVESCAQAVALAEGCLLGPAAAQEKLAKGRQLQEPFIEEISAELQGKGDPSNDSKELLFRRIQLGPPCQDSDLFEEVAVDFTEEEWALLDSSQKALCREVMLEVTMNMAALGDGDGLENEKHLRLFKLQRAVSSKSQSDFCTRHNIIPHQRSHSSEKTNSCVELGKRFSENSDITCHQRIDTEDRRYKCLECEKSFIDKLRLTFHLRMHMAERPYKCMECGKSFRQNSELISHQRIHTGERPYKCLECGKSFTHKTNLNVHERIHTGERPYKCIQCGKAFTQKNSLISHERIHTGEKPFQCTECGKCFAQKGQLKFHEKIHRAEMLGVWKKL</sequence>
<dbReference type="Proteomes" id="UP001652622">
    <property type="component" value="Unplaced"/>
</dbReference>
<keyword evidence="2" id="KW-0677">Repeat</keyword>
<evidence type="ECO:0000256" key="7">
    <source>
        <dbReference type="ARBA" id="ARBA00023242"/>
    </source>
</evidence>
<reference evidence="13" key="1">
    <citation type="submission" date="2025-08" db="UniProtKB">
        <authorList>
            <consortium name="RefSeq"/>
        </authorList>
    </citation>
    <scope>IDENTIFICATION</scope>
    <source>
        <tissue evidence="13">Blood</tissue>
    </source>
</reference>
<dbReference type="Gene3D" id="1.10.4020.10">
    <property type="entry name" value="DNA breaking-rejoining enzymes"/>
    <property type="match status" value="1"/>
</dbReference>
<dbReference type="SMART" id="SM00349">
    <property type="entry name" value="KRAB"/>
    <property type="match status" value="1"/>
</dbReference>
<evidence type="ECO:0000313" key="12">
    <source>
        <dbReference type="Proteomes" id="UP001652622"/>
    </source>
</evidence>
<dbReference type="RefSeq" id="XP_060549459.1">
    <property type="nucleotide sequence ID" value="XM_060693476.1"/>
</dbReference>
<dbReference type="InterPro" id="IPR036051">
    <property type="entry name" value="KRAB_dom_sf"/>
</dbReference>
<keyword evidence="7" id="KW-0539">Nucleus</keyword>